<evidence type="ECO:0000313" key="3">
    <source>
        <dbReference type="Proteomes" id="UP000187406"/>
    </source>
</evidence>
<organism evidence="2 3">
    <name type="scientific">Cephalotus follicularis</name>
    <name type="common">Albany pitcher plant</name>
    <dbReference type="NCBI Taxonomy" id="3775"/>
    <lineage>
        <taxon>Eukaryota</taxon>
        <taxon>Viridiplantae</taxon>
        <taxon>Streptophyta</taxon>
        <taxon>Embryophyta</taxon>
        <taxon>Tracheophyta</taxon>
        <taxon>Spermatophyta</taxon>
        <taxon>Magnoliopsida</taxon>
        <taxon>eudicotyledons</taxon>
        <taxon>Gunneridae</taxon>
        <taxon>Pentapetalae</taxon>
        <taxon>rosids</taxon>
        <taxon>fabids</taxon>
        <taxon>Oxalidales</taxon>
        <taxon>Cephalotaceae</taxon>
        <taxon>Cephalotus</taxon>
    </lineage>
</organism>
<feature type="non-terminal residue" evidence="2">
    <location>
        <position position="1"/>
    </location>
</feature>
<evidence type="ECO:0000313" key="2">
    <source>
        <dbReference type="EMBL" id="GAV92472.1"/>
    </source>
</evidence>
<reference evidence="3" key="1">
    <citation type="submission" date="2016-04" db="EMBL/GenBank/DDBJ databases">
        <title>Cephalotus genome sequencing.</title>
        <authorList>
            <person name="Fukushima K."/>
            <person name="Hasebe M."/>
            <person name="Fang X."/>
        </authorList>
    </citation>
    <scope>NUCLEOTIDE SEQUENCE [LARGE SCALE GENOMIC DNA]</scope>
    <source>
        <strain evidence="3">cv. St1</strain>
    </source>
</reference>
<dbReference type="AlphaFoldDB" id="A0A1Q3DJ61"/>
<accession>A0A1Q3DJ61</accession>
<dbReference type="Pfam" id="PF13966">
    <property type="entry name" value="zf-RVT"/>
    <property type="match status" value="1"/>
</dbReference>
<dbReference type="EMBL" id="BDDD01010027">
    <property type="protein sequence ID" value="GAV92472.1"/>
    <property type="molecule type" value="Genomic_DNA"/>
</dbReference>
<sequence>DLLHISEATLPIRYLGLPLLSSRLTKLDCNILLEKLLRRTSSWVSNALSFGGRLQLLSSVLFSIQVFWCSTFILPVAVCNECDRILRSFLWHGVGNAKRSGKVAWSKVCKPREEGGLGIKNCRGWNQAAILKIGWEISKVTCNSSWSWRSVLNARRLLADRVVYEVGNGQSFSLWFDPWLNGVSIVDRYGARVIQDSGMGSEARVCCVINQGEWEWPLTSPELIDISNMANRIPLSLIADKIHWRKKGSSFTICDAWKTITPQSSTVDWWKIVWFPRNIPKHSFCAWLTFREAHRTLDKLVMWGLATSNRCSFGCGHCESIDHLFFECPFTARI</sequence>
<dbReference type="PANTHER" id="PTHR33116">
    <property type="entry name" value="REVERSE TRANSCRIPTASE ZINC-BINDING DOMAIN-CONTAINING PROTEIN-RELATED-RELATED"/>
    <property type="match status" value="1"/>
</dbReference>
<proteinExistence type="predicted"/>
<dbReference type="Proteomes" id="UP000187406">
    <property type="component" value="Unassembled WGS sequence"/>
</dbReference>
<evidence type="ECO:0000259" key="1">
    <source>
        <dbReference type="Pfam" id="PF13966"/>
    </source>
</evidence>
<feature type="non-terminal residue" evidence="2">
    <location>
        <position position="334"/>
    </location>
</feature>
<protein>
    <submittedName>
        <fullName evidence="2">Zf-RVT domain-containing protein</fullName>
    </submittedName>
</protein>
<dbReference type="OrthoDB" id="2288491at2759"/>
<dbReference type="InterPro" id="IPR026960">
    <property type="entry name" value="RVT-Znf"/>
</dbReference>
<keyword evidence="3" id="KW-1185">Reference proteome</keyword>
<dbReference type="STRING" id="3775.A0A1Q3DJ61"/>
<comment type="caution">
    <text evidence="2">The sequence shown here is derived from an EMBL/GenBank/DDBJ whole genome shotgun (WGS) entry which is preliminary data.</text>
</comment>
<feature type="domain" description="Reverse transcriptase zinc-binding" evidence="1">
    <location>
        <begin position="251"/>
        <end position="333"/>
    </location>
</feature>
<gene>
    <name evidence="2" type="ORF">CFOL_v3_35851</name>
</gene>
<name>A0A1Q3DJ61_CEPFO</name>
<dbReference type="InParanoid" id="A0A1Q3DJ61"/>
<dbReference type="PANTHER" id="PTHR33116:SF76">
    <property type="entry name" value="DUF4283 DOMAIN-CONTAINING PROTEIN"/>
    <property type="match status" value="1"/>
</dbReference>